<accession>A0ABN3G9H0</accession>
<evidence type="ECO:0000313" key="2">
    <source>
        <dbReference type="Proteomes" id="UP001501444"/>
    </source>
</evidence>
<gene>
    <name evidence="1" type="ORF">GCM10010170_033980</name>
</gene>
<organism evidence="1 2">
    <name type="scientific">Dactylosporangium salmoneum</name>
    <dbReference type="NCBI Taxonomy" id="53361"/>
    <lineage>
        <taxon>Bacteria</taxon>
        <taxon>Bacillati</taxon>
        <taxon>Actinomycetota</taxon>
        <taxon>Actinomycetes</taxon>
        <taxon>Micromonosporales</taxon>
        <taxon>Micromonosporaceae</taxon>
        <taxon>Dactylosporangium</taxon>
    </lineage>
</organism>
<dbReference type="Proteomes" id="UP001501444">
    <property type="component" value="Unassembled WGS sequence"/>
</dbReference>
<evidence type="ECO:0008006" key="3">
    <source>
        <dbReference type="Google" id="ProtNLM"/>
    </source>
</evidence>
<keyword evidence="2" id="KW-1185">Reference proteome</keyword>
<sequence length="74" mass="7446">MPGPKRIAYAGDIALGSAQVVAQTADLGALTSTVAAGANPTKAEYDALRVDVQANRTKINALLAALRTAGILAP</sequence>
<dbReference type="EMBL" id="BAAARV010000025">
    <property type="protein sequence ID" value="GAA2346903.1"/>
    <property type="molecule type" value="Genomic_DNA"/>
</dbReference>
<name>A0ABN3G9H0_9ACTN</name>
<evidence type="ECO:0000313" key="1">
    <source>
        <dbReference type="EMBL" id="GAA2346903.1"/>
    </source>
</evidence>
<comment type="caution">
    <text evidence="1">The sequence shown here is derived from an EMBL/GenBank/DDBJ whole genome shotgun (WGS) entry which is preliminary data.</text>
</comment>
<protein>
    <recommendedName>
        <fullName evidence="3">Head fiber protein</fullName>
    </recommendedName>
</protein>
<dbReference type="RefSeq" id="WP_344613347.1">
    <property type="nucleotide sequence ID" value="NZ_BAAARV010000025.1"/>
</dbReference>
<reference evidence="1 2" key="1">
    <citation type="journal article" date="2019" name="Int. J. Syst. Evol. Microbiol.">
        <title>The Global Catalogue of Microorganisms (GCM) 10K type strain sequencing project: providing services to taxonomists for standard genome sequencing and annotation.</title>
        <authorList>
            <consortium name="The Broad Institute Genomics Platform"/>
            <consortium name="The Broad Institute Genome Sequencing Center for Infectious Disease"/>
            <person name="Wu L."/>
            <person name="Ma J."/>
        </authorList>
    </citation>
    <scope>NUCLEOTIDE SEQUENCE [LARGE SCALE GENOMIC DNA]</scope>
    <source>
        <strain evidence="1 2">JCM 3272</strain>
    </source>
</reference>
<proteinExistence type="predicted"/>